<accession>A0A9R1WJ36</accession>
<evidence type="ECO:0000313" key="3">
    <source>
        <dbReference type="Proteomes" id="UP000235145"/>
    </source>
</evidence>
<sequence>MKGISCGDVERNKRRVVSCPQEDRISKLPEQLIDSILELLPIEDSVRTSIISESWRYRWTTMGALVFDKHFSNKFANNGAFGRNGFIRIINQVLFLHKGPILKFHLYIPNISLDSFKEVDQWMSFLSRNGVTELLLTNLNQRYELPSYLKLVNCFFKKPLKFEGFLNLEELRLENVDFGTKLCGNKINLPLLKKLFLLTCKNVYTFNIKVTKSQILTIVACPNVILLRLLDSSCLYVTGLALKNPIQDFVRGEKINLATMLSKLPRVEYLFIDNHFLKSLIREKIPKLLPRAISSLKRLCLFDYQLGDLDQLHVALCFLRNSPNLEQLSVWHSEMESRVDVGPASNHLESPNCLDFILNRLQTMKIECLEGSKPELLFIKLLLAHSPSLQNFSITPSEKTDAQKRFDIAKDVMQFPRASPKAKMIYLNPET</sequence>
<dbReference type="CDD" id="cd22160">
    <property type="entry name" value="F-box_AtFBL13-like"/>
    <property type="match status" value="1"/>
</dbReference>
<comment type="caution">
    <text evidence="2">The sequence shown here is derived from an EMBL/GenBank/DDBJ whole genome shotgun (WGS) entry which is preliminary data.</text>
</comment>
<organism evidence="2 3">
    <name type="scientific">Lactuca sativa</name>
    <name type="common">Garden lettuce</name>
    <dbReference type="NCBI Taxonomy" id="4236"/>
    <lineage>
        <taxon>Eukaryota</taxon>
        <taxon>Viridiplantae</taxon>
        <taxon>Streptophyta</taxon>
        <taxon>Embryophyta</taxon>
        <taxon>Tracheophyta</taxon>
        <taxon>Spermatophyta</taxon>
        <taxon>Magnoliopsida</taxon>
        <taxon>eudicotyledons</taxon>
        <taxon>Gunneridae</taxon>
        <taxon>Pentapetalae</taxon>
        <taxon>asterids</taxon>
        <taxon>campanulids</taxon>
        <taxon>Asterales</taxon>
        <taxon>Asteraceae</taxon>
        <taxon>Cichorioideae</taxon>
        <taxon>Cichorieae</taxon>
        <taxon>Lactucinae</taxon>
        <taxon>Lactuca</taxon>
    </lineage>
</organism>
<dbReference type="AlphaFoldDB" id="A0A9R1WJ36"/>
<dbReference type="PANTHER" id="PTHR31639">
    <property type="entry name" value="F-BOX PROTEIN-LIKE"/>
    <property type="match status" value="1"/>
</dbReference>
<dbReference type="InterPro" id="IPR053781">
    <property type="entry name" value="F-box_AtFBL13-like"/>
</dbReference>
<evidence type="ECO:0000259" key="1">
    <source>
        <dbReference type="PROSITE" id="PS50181"/>
    </source>
</evidence>
<reference evidence="2 3" key="1">
    <citation type="journal article" date="2017" name="Nat. Commun.">
        <title>Genome assembly with in vitro proximity ligation data and whole-genome triplication in lettuce.</title>
        <authorList>
            <person name="Reyes-Chin-Wo S."/>
            <person name="Wang Z."/>
            <person name="Yang X."/>
            <person name="Kozik A."/>
            <person name="Arikit S."/>
            <person name="Song C."/>
            <person name="Xia L."/>
            <person name="Froenicke L."/>
            <person name="Lavelle D.O."/>
            <person name="Truco M.J."/>
            <person name="Xia R."/>
            <person name="Zhu S."/>
            <person name="Xu C."/>
            <person name="Xu H."/>
            <person name="Xu X."/>
            <person name="Cox K."/>
            <person name="Korf I."/>
            <person name="Meyers B.C."/>
            <person name="Michelmore R.W."/>
        </authorList>
    </citation>
    <scope>NUCLEOTIDE SEQUENCE [LARGE SCALE GENOMIC DNA]</scope>
    <source>
        <strain evidence="3">cv. Salinas</strain>
        <tissue evidence="2">Seedlings</tissue>
    </source>
</reference>
<proteinExistence type="predicted"/>
<dbReference type="InterPro" id="IPR001810">
    <property type="entry name" value="F-box_dom"/>
</dbReference>
<protein>
    <recommendedName>
        <fullName evidence="1">F-box domain-containing protein</fullName>
    </recommendedName>
</protein>
<keyword evidence="3" id="KW-1185">Reference proteome</keyword>
<dbReference type="EMBL" id="NBSK02000001">
    <property type="protein sequence ID" value="KAJ0224643.1"/>
    <property type="molecule type" value="Genomic_DNA"/>
</dbReference>
<feature type="domain" description="F-box" evidence="1">
    <location>
        <begin position="22"/>
        <end position="56"/>
    </location>
</feature>
<dbReference type="PROSITE" id="PS50181">
    <property type="entry name" value="FBOX"/>
    <property type="match status" value="1"/>
</dbReference>
<dbReference type="Proteomes" id="UP000235145">
    <property type="component" value="Unassembled WGS sequence"/>
</dbReference>
<dbReference type="Pfam" id="PF00646">
    <property type="entry name" value="F-box"/>
    <property type="match status" value="1"/>
</dbReference>
<evidence type="ECO:0000313" key="2">
    <source>
        <dbReference type="EMBL" id="KAJ0224643.1"/>
    </source>
</evidence>
<dbReference type="SUPFAM" id="SSF81383">
    <property type="entry name" value="F-box domain"/>
    <property type="match status" value="1"/>
</dbReference>
<dbReference type="SMART" id="SM00579">
    <property type="entry name" value="FBD"/>
    <property type="match status" value="1"/>
</dbReference>
<dbReference type="PANTHER" id="PTHR31639:SF333">
    <property type="entry name" value="F-BOX DOMAIN, FBD DOMAIN, LEUCINE-RICH REPEAT DOMAIN, L DOMAIN-LIKE PROTEIN-RELATED"/>
    <property type="match status" value="1"/>
</dbReference>
<dbReference type="SUPFAM" id="SSF52047">
    <property type="entry name" value="RNI-like"/>
    <property type="match status" value="1"/>
</dbReference>
<gene>
    <name evidence="2" type="ORF">LSAT_V11C100032490</name>
</gene>
<name>A0A9R1WJ36_LACSA</name>
<dbReference type="InterPro" id="IPR036047">
    <property type="entry name" value="F-box-like_dom_sf"/>
</dbReference>
<dbReference type="InterPro" id="IPR006566">
    <property type="entry name" value="FBD"/>
</dbReference>